<dbReference type="PROSITE" id="PS50949">
    <property type="entry name" value="HTH_GNTR"/>
    <property type="match status" value="1"/>
</dbReference>
<dbReference type="InterPro" id="IPR000524">
    <property type="entry name" value="Tscrpt_reg_HTH_GntR"/>
</dbReference>
<dbReference type="PRINTS" id="PR00035">
    <property type="entry name" value="HTHGNTR"/>
</dbReference>
<sequence length="232" mass="25746">MEAPSAVTSVKGKEAYQALHRGIETGHYPAGMRLLEVKLADELGMSRTPVREAIRQLARDGFVEIVPNRGATVRGWTPAEVEEAYALRAVLEGFCASRAATRMDRAAVTRLTELHAEFEHELGVEQPDVETLIRLNEQFHRAIVAGSGNAKAMEVVPHAAEVSRSIKHAFWSSHRIRQTALVYHREIVQAIRAGDPIRAEAVARSHVFSVKDFLFDYQRDVLDAGEAPDLDT</sequence>
<evidence type="ECO:0000313" key="6">
    <source>
        <dbReference type="Proteomes" id="UP000586918"/>
    </source>
</evidence>
<comment type="caution">
    <text evidence="5">The sequence shown here is derived from an EMBL/GenBank/DDBJ whole genome shotgun (WGS) entry which is preliminary data.</text>
</comment>
<keyword evidence="3" id="KW-0804">Transcription</keyword>
<feature type="domain" description="HTH gntR-type" evidence="4">
    <location>
        <begin position="9"/>
        <end position="76"/>
    </location>
</feature>
<dbReference type="AlphaFoldDB" id="A0A848DHJ4"/>
<dbReference type="InterPro" id="IPR008920">
    <property type="entry name" value="TF_FadR/GntR_C"/>
</dbReference>
<accession>A0A848DHJ4</accession>
<keyword evidence="2" id="KW-0238">DNA-binding</keyword>
<dbReference type="PANTHER" id="PTHR43537:SF24">
    <property type="entry name" value="GLUCONATE OPERON TRANSCRIPTIONAL REPRESSOR"/>
    <property type="match status" value="1"/>
</dbReference>
<keyword evidence="1" id="KW-0805">Transcription regulation</keyword>
<dbReference type="Proteomes" id="UP000586918">
    <property type="component" value="Unassembled WGS sequence"/>
</dbReference>
<dbReference type="SUPFAM" id="SSF48008">
    <property type="entry name" value="GntR ligand-binding domain-like"/>
    <property type="match status" value="1"/>
</dbReference>
<protein>
    <submittedName>
        <fullName evidence="5">GntR family transcriptional regulator</fullName>
    </submittedName>
</protein>
<dbReference type="PANTHER" id="PTHR43537">
    <property type="entry name" value="TRANSCRIPTIONAL REGULATOR, GNTR FAMILY"/>
    <property type="match status" value="1"/>
</dbReference>
<evidence type="ECO:0000256" key="1">
    <source>
        <dbReference type="ARBA" id="ARBA00023015"/>
    </source>
</evidence>
<reference evidence="5 6" key="1">
    <citation type="submission" date="2020-04" db="EMBL/GenBank/DDBJ databases">
        <authorList>
            <person name="Klaysubun C."/>
            <person name="Duangmal K."/>
            <person name="Lipun K."/>
        </authorList>
    </citation>
    <scope>NUCLEOTIDE SEQUENCE [LARGE SCALE GENOMIC DNA]</scope>
    <source>
        <strain evidence="5 6">DSM 45300</strain>
    </source>
</reference>
<dbReference type="InterPro" id="IPR011711">
    <property type="entry name" value="GntR_C"/>
</dbReference>
<dbReference type="SUPFAM" id="SSF46785">
    <property type="entry name" value="Winged helix' DNA-binding domain"/>
    <property type="match status" value="1"/>
</dbReference>
<dbReference type="Pfam" id="PF00392">
    <property type="entry name" value="GntR"/>
    <property type="match status" value="1"/>
</dbReference>
<evidence type="ECO:0000256" key="2">
    <source>
        <dbReference type="ARBA" id="ARBA00023125"/>
    </source>
</evidence>
<evidence type="ECO:0000256" key="3">
    <source>
        <dbReference type="ARBA" id="ARBA00023163"/>
    </source>
</evidence>
<dbReference type="GO" id="GO:0003700">
    <property type="term" value="F:DNA-binding transcription factor activity"/>
    <property type="evidence" value="ECO:0007669"/>
    <property type="project" value="InterPro"/>
</dbReference>
<dbReference type="GO" id="GO:0003677">
    <property type="term" value="F:DNA binding"/>
    <property type="evidence" value="ECO:0007669"/>
    <property type="project" value="UniProtKB-KW"/>
</dbReference>
<proteinExistence type="predicted"/>
<organism evidence="5 6">
    <name type="scientific">Pseudonocardia bannensis</name>
    <dbReference type="NCBI Taxonomy" id="630973"/>
    <lineage>
        <taxon>Bacteria</taxon>
        <taxon>Bacillati</taxon>
        <taxon>Actinomycetota</taxon>
        <taxon>Actinomycetes</taxon>
        <taxon>Pseudonocardiales</taxon>
        <taxon>Pseudonocardiaceae</taxon>
        <taxon>Pseudonocardia</taxon>
    </lineage>
</organism>
<dbReference type="Gene3D" id="1.20.120.530">
    <property type="entry name" value="GntR ligand-binding domain-like"/>
    <property type="match status" value="1"/>
</dbReference>
<dbReference type="SMART" id="SM00345">
    <property type="entry name" value="HTH_GNTR"/>
    <property type="match status" value="1"/>
</dbReference>
<dbReference type="InterPro" id="IPR036388">
    <property type="entry name" value="WH-like_DNA-bd_sf"/>
</dbReference>
<dbReference type="RefSeq" id="WP_169412650.1">
    <property type="nucleotide sequence ID" value="NZ_JAAXKZ010000029.1"/>
</dbReference>
<dbReference type="CDD" id="cd07377">
    <property type="entry name" value="WHTH_GntR"/>
    <property type="match status" value="1"/>
</dbReference>
<gene>
    <name evidence="5" type="ORF">HF519_10605</name>
</gene>
<evidence type="ECO:0000259" key="4">
    <source>
        <dbReference type="PROSITE" id="PS50949"/>
    </source>
</evidence>
<keyword evidence="6" id="KW-1185">Reference proteome</keyword>
<dbReference type="SMART" id="SM00895">
    <property type="entry name" value="FCD"/>
    <property type="match status" value="1"/>
</dbReference>
<evidence type="ECO:0000313" key="5">
    <source>
        <dbReference type="EMBL" id="NMH92013.1"/>
    </source>
</evidence>
<name>A0A848DHJ4_9PSEU</name>
<dbReference type="EMBL" id="JAAXKZ010000029">
    <property type="protein sequence ID" value="NMH92013.1"/>
    <property type="molecule type" value="Genomic_DNA"/>
</dbReference>
<dbReference type="Gene3D" id="1.10.10.10">
    <property type="entry name" value="Winged helix-like DNA-binding domain superfamily/Winged helix DNA-binding domain"/>
    <property type="match status" value="1"/>
</dbReference>
<dbReference type="InterPro" id="IPR036390">
    <property type="entry name" value="WH_DNA-bd_sf"/>
</dbReference>
<dbReference type="Pfam" id="PF07729">
    <property type="entry name" value="FCD"/>
    <property type="match status" value="1"/>
</dbReference>